<dbReference type="Proteomes" id="UP001516464">
    <property type="component" value="Unassembled WGS sequence"/>
</dbReference>
<accession>A0ABQ7I2V5</accession>
<evidence type="ECO:0000313" key="1">
    <source>
        <dbReference type="EMBL" id="KAF7684799.1"/>
    </source>
</evidence>
<sequence>MKLYYCLLNINLVCNAPFCHSSKYKDEHRMIDPYSKELNSDKFAMSKRIMSFLKDPLKKRSINNKKAIIIIESVLDMLANGISKSEIIFSNFNLKYLNIRNRKVIFNSKNQPLKKSQYRDNYKKQVYCKNKIKNEHIYINLLIERQLLKLFDELSKYTKILVQPLINILKRDTFFCNCTIHDLIDVYNADYFTPKTSKITFSVLIKENNIIVNEDDYQLIDEYVLGYNIYYVSMKYHESQKYVKLSGIDDIFLNSKKRKKILSIVSDACKHDINENNDIIATNKYIEGQLTYFKNKEINFTSERFDMIKRSDLILIYTKKFIINLNDVLNFIMNDLKKTIKELKYIIKNHKKSLPAIIIKPEKYPET</sequence>
<keyword evidence="2" id="KW-1185">Reference proteome</keyword>
<evidence type="ECO:0000313" key="2">
    <source>
        <dbReference type="Proteomes" id="UP001516464"/>
    </source>
</evidence>
<name>A0ABQ7I2V5_9MICR</name>
<reference evidence="1 2" key="1">
    <citation type="submission" date="2019-01" db="EMBL/GenBank/DDBJ databases">
        <title>Genomes sequencing and comparative genomics of infectious freshwater microsporidia, Cucumispora dikerogammari and Thelohania contejeani.</title>
        <authorList>
            <person name="Cormier A."/>
            <person name="Giraud I."/>
            <person name="Wattier R."/>
            <person name="Teixeira M."/>
            <person name="Grandjean F."/>
            <person name="Rigaud T."/>
            <person name="Cordaux R."/>
        </authorList>
    </citation>
    <scope>NUCLEOTIDE SEQUENCE [LARGE SCALE GENOMIC DNA]</scope>
    <source>
        <strain evidence="1">T1</strain>
        <tissue evidence="1">Spores</tissue>
    </source>
</reference>
<proteinExistence type="predicted"/>
<comment type="caution">
    <text evidence="1">The sequence shown here is derived from an EMBL/GenBank/DDBJ whole genome shotgun (WGS) entry which is preliminary data.</text>
</comment>
<organism evidence="1 2">
    <name type="scientific">Astathelohania contejeani</name>
    <dbReference type="NCBI Taxonomy" id="164912"/>
    <lineage>
        <taxon>Eukaryota</taxon>
        <taxon>Fungi</taxon>
        <taxon>Fungi incertae sedis</taxon>
        <taxon>Microsporidia</taxon>
        <taxon>Astathelohaniidae</taxon>
        <taxon>Astathelohania</taxon>
    </lineage>
</organism>
<protein>
    <submittedName>
        <fullName evidence="1">Uncharacterized protein</fullName>
    </submittedName>
</protein>
<gene>
    <name evidence="1" type="ORF">TCON_0034</name>
</gene>
<dbReference type="EMBL" id="SBIQ01000001">
    <property type="protein sequence ID" value="KAF7684799.1"/>
    <property type="molecule type" value="Genomic_DNA"/>
</dbReference>